<evidence type="ECO:0000256" key="1">
    <source>
        <dbReference type="ARBA" id="ARBA00004635"/>
    </source>
</evidence>
<accession>A0ABW3UPN9</accession>
<evidence type="ECO:0000313" key="11">
    <source>
        <dbReference type="Proteomes" id="UP001597180"/>
    </source>
</evidence>
<dbReference type="InterPro" id="IPR046953">
    <property type="entry name" value="Spore_GerAC-like_C"/>
</dbReference>
<evidence type="ECO:0000256" key="3">
    <source>
        <dbReference type="ARBA" id="ARBA00022544"/>
    </source>
</evidence>
<evidence type="ECO:0000256" key="6">
    <source>
        <dbReference type="ARBA" id="ARBA00023139"/>
    </source>
</evidence>
<keyword evidence="4" id="KW-0732">Signal</keyword>
<evidence type="ECO:0000259" key="9">
    <source>
        <dbReference type="Pfam" id="PF25198"/>
    </source>
</evidence>
<evidence type="ECO:0000259" key="8">
    <source>
        <dbReference type="Pfam" id="PF05504"/>
    </source>
</evidence>
<dbReference type="PANTHER" id="PTHR35789">
    <property type="entry name" value="SPORE GERMINATION PROTEIN B3"/>
    <property type="match status" value="1"/>
</dbReference>
<keyword evidence="11" id="KW-1185">Reference proteome</keyword>
<evidence type="ECO:0000256" key="4">
    <source>
        <dbReference type="ARBA" id="ARBA00022729"/>
    </source>
</evidence>
<name>A0ABW3UPN9_9BACL</name>
<evidence type="ECO:0000256" key="7">
    <source>
        <dbReference type="ARBA" id="ARBA00023288"/>
    </source>
</evidence>
<gene>
    <name evidence="10" type="ORF">ACFQ4B_19860</name>
</gene>
<comment type="caution">
    <text evidence="10">The sequence shown here is derived from an EMBL/GenBank/DDBJ whole genome shotgun (WGS) entry which is preliminary data.</text>
</comment>
<keyword evidence="5" id="KW-0472">Membrane</keyword>
<dbReference type="PANTHER" id="PTHR35789:SF1">
    <property type="entry name" value="SPORE GERMINATION PROTEIN B3"/>
    <property type="match status" value="1"/>
</dbReference>
<dbReference type="Pfam" id="PF25198">
    <property type="entry name" value="Spore_GerAC_N"/>
    <property type="match status" value="1"/>
</dbReference>
<organism evidence="10 11">
    <name type="scientific">Paenibacillus vulneris</name>
    <dbReference type="NCBI Taxonomy" id="1133364"/>
    <lineage>
        <taxon>Bacteria</taxon>
        <taxon>Bacillati</taxon>
        <taxon>Bacillota</taxon>
        <taxon>Bacilli</taxon>
        <taxon>Bacillales</taxon>
        <taxon>Paenibacillaceae</taxon>
        <taxon>Paenibacillus</taxon>
    </lineage>
</organism>
<reference evidence="11" key="1">
    <citation type="journal article" date="2019" name="Int. J. Syst. Evol. Microbiol.">
        <title>The Global Catalogue of Microorganisms (GCM) 10K type strain sequencing project: providing services to taxonomists for standard genome sequencing and annotation.</title>
        <authorList>
            <consortium name="The Broad Institute Genomics Platform"/>
            <consortium name="The Broad Institute Genome Sequencing Center for Infectious Disease"/>
            <person name="Wu L."/>
            <person name="Ma J."/>
        </authorList>
    </citation>
    <scope>NUCLEOTIDE SEQUENCE [LARGE SCALE GENOMIC DNA]</scope>
    <source>
        <strain evidence="11">CCUG 53270</strain>
    </source>
</reference>
<dbReference type="InterPro" id="IPR008844">
    <property type="entry name" value="Spore_GerAC-like"/>
</dbReference>
<feature type="domain" description="Spore germination protein N-terminal" evidence="9">
    <location>
        <begin position="24"/>
        <end position="225"/>
    </location>
</feature>
<proteinExistence type="inferred from homology"/>
<evidence type="ECO:0000256" key="2">
    <source>
        <dbReference type="ARBA" id="ARBA00007886"/>
    </source>
</evidence>
<dbReference type="Gene3D" id="3.30.300.210">
    <property type="entry name" value="Nutrient germinant receptor protein C, domain 3"/>
    <property type="match status" value="1"/>
</dbReference>
<dbReference type="PROSITE" id="PS51257">
    <property type="entry name" value="PROKAR_LIPOPROTEIN"/>
    <property type="match status" value="1"/>
</dbReference>
<dbReference type="Pfam" id="PF05504">
    <property type="entry name" value="Spore_GerAC"/>
    <property type="match status" value="1"/>
</dbReference>
<comment type="similarity">
    <text evidence="2">Belongs to the GerABKC lipoprotein family.</text>
</comment>
<comment type="subcellular location">
    <subcellularLocation>
        <location evidence="1">Membrane</location>
        <topology evidence="1">Lipid-anchor</topology>
    </subcellularLocation>
</comment>
<evidence type="ECO:0000313" key="10">
    <source>
        <dbReference type="EMBL" id="MFD1222382.1"/>
    </source>
</evidence>
<keyword evidence="6" id="KW-0564">Palmitate</keyword>
<sequence length="408" mass="45528">MPIRILKLGIGLLLILPVLTGCWDRLEIEDRAIVLGVSVDLAGPGAESEEEEVAHLHDKFPAPEKSMIRVAAQIALPGKIPLGPGESGVSGKGSGDTVWVIDVVGHTIDDALMNLQQQLSAKLFFGHLRVIVVSDAFARKGLQNLNDYFRRNTEVRRTAWMMVSKGNAEQLMRAAPKLERVPTLYLLSTLDGAVRAGKFPTDFVGVFWSNGSKKGQEAFLPYIELMKAGNVELKGMALFKNDKMIETTEPFDIAAYMGIKGLNPAGYRAFIRLDDNPAKTVTVFASSRKSKLKVRIVNGIPHFQLSVFTEINLEEKMSEAIYTNNSAVLKKIEQEDMKSYKKAIEGLIKKTQKSGSDIFGFGEFVRAKEPKYWNEEINSEENWQKMYKEVTVDVEVVSRMRRVGMKAR</sequence>
<dbReference type="InterPro" id="IPR038501">
    <property type="entry name" value="Spore_GerAC_C_sf"/>
</dbReference>
<evidence type="ECO:0000256" key="5">
    <source>
        <dbReference type="ARBA" id="ARBA00023136"/>
    </source>
</evidence>
<feature type="domain" description="Spore germination GerAC-like C-terminal" evidence="8">
    <location>
        <begin position="234"/>
        <end position="404"/>
    </location>
</feature>
<protein>
    <submittedName>
        <fullName evidence="10">Ger(X)C family spore germination protein</fullName>
    </submittedName>
</protein>
<dbReference type="EMBL" id="JBHTLU010000024">
    <property type="protein sequence ID" value="MFD1222382.1"/>
    <property type="molecule type" value="Genomic_DNA"/>
</dbReference>
<dbReference type="Proteomes" id="UP001597180">
    <property type="component" value="Unassembled WGS sequence"/>
</dbReference>
<dbReference type="NCBIfam" id="TIGR02887">
    <property type="entry name" value="spore_ger_x_C"/>
    <property type="match status" value="1"/>
</dbReference>
<keyword evidence="7" id="KW-0449">Lipoprotein</keyword>
<dbReference type="RefSeq" id="WP_256865308.1">
    <property type="nucleotide sequence ID" value="NZ_BAABJG010000008.1"/>
</dbReference>
<dbReference type="InterPro" id="IPR057336">
    <property type="entry name" value="GerAC_N"/>
</dbReference>
<keyword evidence="3" id="KW-0309">Germination</keyword>